<feature type="region of interest" description="Disordered" evidence="6">
    <location>
        <begin position="1"/>
        <end position="38"/>
    </location>
</feature>
<evidence type="ECO:0000256" key="4">
    <source>
        <dbReference type="ARBA" id="ARBA00022989"/>
    </source>
</evidence>
<feature type="transmembrane region" description="Helical" evidence="7">
    <location>
        <begin position="432"/>
        <end position="453"/>
    </location>
</feature>
<evidence type="ECO:0000256" key="6">
    <source>
        <dbReference type="SAM" id="MobiDB-lite"/>
    </source>
</evidence>
<dbReference type="EMBL" id="JAFEMO010000005">
    <property type="protein sequence ID" value="KAH7570168.1"/>
    <property type="molecule type" value="Genomic_DNA"/>
</dbReference>
<protein>
    <submittedName>
        <fullName evidence="8">Uncharacterized protein</fullName>
    </submittedName>
</protein>
<feature type="transmembrane region" description="Helical" evidence="7">
    <location>
        <begin position="79"/>
        <end position="103"/>
    </location>
</feature>
<feature type="transmembrane region" description="Helical" evidence="7">
    <location>
        <begin position="229"/>
        <end position="249"/>
    </location>
</feature>
<dbReference type="Gene3D" id="1.20.1250.20">
    <property type="entry name" value="MFS general substrate transporter like domains"/>
    <property type="match status" value="1"/>
</dbReference>
<evidence type="ECO:0000256" key="5">
    <source>
        <dbReference type="ARBA" id="ARBA00023136"/>
    </source>
</evidence>
<dbReference type="InterPro" id="IPR000109">
    <property type="entry name" value="POT_fam"/>
</dbReference>
<evidence type="ECO:0000313" key="9">
    <source>
        <dbReference type="Proteomes" id="UP000827721"/>
    </source>
</evidence>
<feature type="compositionally biased region" description="Basic and acidic residues" evidence="6">
    <location>
        <begin position="21"/>
        <end position="35"/>
    </location>
</feature>
<accession>A0ABQ8I0L0</accession>
<keyword evidence="9" id="KW-1185">Reference proteome</keyword>
<feature type="compositionally biased region" description="Polar residues" evidence="6">
    <location>
        <begin position="8"/>
        <end position="19"/>
    </location>
</feature>
<reference evidence="8 9" key="1">
    <citation type="submission" date="2021-02" db="EMBL/GenBank/DDBJ databases">
        <title>Plant Genome Project.</title>
        <authorList>
            <person name="Zhang R.-G."/>
        </authorList>
    </citation>
    <scope>NUCLEOTIDE SEQUENCE [LARGE SCALE GENOMIC DNA]</scope>
    <source>
        <tissue evidence="8">Leaves</tissue>
    </source>
</reference>
<feature type="transmembrane region" description="Helical" evidence="7">
    <location>
        <begin position="110"/>
        <end position="133"/>
    </location>
</feature>
<name>A0ABQ8I0L0_9ROSI</name>
<comment type="caution">
    <text evidence="8">The sequence shown here is derived from an EMBL/GenBank/DDBJ whole genome shotgun (WGS) entry which is preliminary data.</text>
</comment>
<feature type="transmembrane region" description="Helical" evidence="7">
    <location>
        <begin position="160"/>
        <end position="185"/>
    </location>
</feature>
<comment type="subcellular location">
    <subcellularLocation>
        <location evidence="1">Membrane</location>
        <topology evidence="1">Multi-pass membrane protein</topology>
    </subcellularLocation>
</comment>
<comment type="similarity">
    <text evidence="2">Belongs to the major facilitator superfamily. Proton-dependent oligopeptide transporter (POT/PTR) (TC 2.A.17) family.</text>
</comment>
<dbReference type="CDD" id="cd17416">
    <property type="entry name" value="MFS_NPF1_2"/>
    <property type="match status" value="1"/>
</dbReference>
<evidence type="ECO:0000256" key="7">
    <source>
        <dbReference type="SAM" id="Phobius"/>
    </source>
</evidence>
<dbReference type="PANTHER" id="PTHR11654">
    <property type="entry name" value="OLIGOPEPTIDE TRANSPORTER-RELATED"/>
    <property type="match status" value="1"/>
</dbReference>
<feature type="transmembrane region" description="Helical" evidence="7">
    <location>
        <begin position="553"/>
        <end position="573"/>
    </location>
</feature>
<evidence type="ECO:0000313" key="8">
    <source>
        <dbReference type="EMBL" id="KAH7570168.1"/>
    </source>
</evidence>
<dbReference type="Proteomes" id="UP000827721">
    <property type="component" value="Unassembled WGS sequence"/>
</dbReference>
<keyword evidence="4 7" id="KW-1133">Transmembrane helix</keyword>
<organism evidence="8 9">
    <name type="scientific">Xanthoceras sorbifolium</name>
    <dbReference type="NCBI Taxonomy" id="99658"/>
    <lineage>
        <taxon>Eukaryota</taxon>
        <taxon>Viridiplantae</taxon>
        <taxon>Streptophyta</taxon>
        <taxon>Embryophyta</taxon>
        <taxon>Tracheophyta</taxon>
        <taxon>Spermatophyta</taxon>
        <taxon>Magnoliopsida</taxon>
        <taxon>eudicotyledons</taxon>
        <taxon>Gunneridae</taxon>
        <taxon>Pentapetalae</taxon>
        <taxon>rosids</taxon>
        <taxon>malvids</taxon>
        <taxon>Sapindales</taxon>
        <taxon>Sapindaceae</taxon>
        <taxon>Xanthoceroideae</taxon>
        <taxon>Xanthoceras</taxon>
    </lineage>
</organism>
<evidence type="ECO:0000256" key="2">
    <source>
        <dbReference type="ARBA" id="ARBA00005982"/>
    </source>
</evidence>
<feature type="transmembrane region" description="Helical" evidence="7">
    <location>
        <begin position="468"/>
        <end position="489"/>
    </location>
</feature>
<keyword evidence="5 7" id="KW-0472">Membrane</keyword>
<feature type="transmembrane region" description="Helical" evidence="7">
    <location>
        <begin position="357"/>
        <end position="380"/>
    </location>
</feature>
<dbReference type="InterPro" id="IPR036259">
    <property type="entry name" value="MFS_trans_sf"/>
</dbReference>
<proteinExistence type="inferred from homology"/>
<feature type="transmembrane region" description="Helical" evidence="7">
    <location>
        <begin position="510"/>
        <end position="533"/>
    </location>
</feature>
<evidence type="ECO:0000256" key="3">
    <source>
        <dbReference type="ARBA" id="ARBA00022692"/>
    </source>
</evidence>
<dbReference type="SUPFAM" id="SSF103473">
    <property type="entry name" value="MFS general substrate transporter"/>
    <property type="match status" value="1"/>
</dbReference>
<evidence type="ECO:0000256" key="1">
    <source>
        <dbReference type="ARBA" id="ARBA00004141"/>
    </source>
</evidence>
<keyword evidence="3 7" id="KW-0812">Transmembrane</keyword>
<gene>
    <name evidence="8" type="ORF">JRO89_XS05G0061400</name>
</gene>
<feature type="transmembrane region" description="Helical" evidence="7">
    <location>
        <begin position="392"/>
        <end position="412"/>
    </location>
</feature>
<sequence>MEAKHTRSINSPLSISTSIPPRDDQKSSPDDSTEKKQRKPLGWKIMPFILGNETFERLGSFGITANFTVYMLTMYNMSVYSIAMLGIWNGLSNFLTVICAFVADAYTGKFLTILCGSFATILGMLMVTLTAVVPNLRPPQCTLEQRNHGQCIGPNKAQLAFLHIALCFLALGGAGIRPCSIPFAVDQFDSTTDKGRKDINSFFNWYYTSFSMVLLITSTLVVYVQTVNWAWGFAIPTVCMVLGLILLFAGSRFYIYVKPEGSVIYSIAQVLLAAYKKRRLQLPCDGVADGVYYDPPLEKTSIVTKLPLSSQCRFLNKGAIIEDINEIKADGGCINPWRLCSIQQVEEVKCLMNIFPVWTSAIISCVSLTGTGTFLVAQALKMDRHLGHNFEVPAPSVGVITMIVNVIFLPIYDRLIVPALENITKQEGGITLLQRIGVGNIWSILAMATAGFVERKRRASTDGVESPIFFMWLAPQLTLMGLFEIFLILGYIEFYNKQFPEHMRSIGNSLVFLTVSVSIYVSSLVITLVHRYTGKDGRPNWLTDDINAGKLDYFYFLIAGLGLLNFMYFLFVASRFRYKATGKKVVAAETYSNVEQDSSI</sequence>
<feature type="transmembrane region" description="Helical" evidence="7">
    <location>
        <begin position="205"/>
        <end position="223"/>
    </location>
</feature>
<dbReference type="Pfam" id="PF00854">
    <property type="entry name" value="PTR2"/>
    <property type="match status" value="1"/>
</dbReference>